<feature type="domain" description="Peptidase C1A papain C-terminal" evidence="7">
    <location>
        <begin position="105"/>
        <end position="324"/>
    </location>
</feature>
<evidence type="ECO:0000313" key="9">
    <source>
        <dbReference type="EMBL" id="AJF94881.1"/>
    </source>
</evidence>
<dbReference type="CDD" id="cd02248">
    <property type="entry name" value="Peptidase_C1A"/>
    <property type="match status" value="1"/>
</dbReference>
<dbReference type="AlphaFoldDB" id="A0A0B5IPP0"/>
<evidence type="ECO:0000256" key="5">
    <source>
        <dbReference type="SAM" id="MobiDB-lite"/>
    </source>
</evidence>
<feature type="region of interest" description="Disordered" evidence="5">
    <location>
        <begin position="82"/>
        <end position="104"/>
    </location>
</feature>
<dbReference type="SUPFAM" id="SSF54001">
    <property type="entry name" value="Cysteine proteinases"/>
    <property type="match status" value="1"/>
</dbReference>
<feature type="domain" description="Cathepsin propeptide inhibitor" evidence="8">
    <location>
        <begin position="22"/>
        <end position="82"/>
    </location>
</feature>
<dbReference type="SMART" id="SM00645">
    <property type="entry name" value="Pept_C1"/>
    <property type="match status" value="1"/>
</dbReference>
<reference evidence="9" key="1">
    <citation type="submission" date="2014-12" db="EMBL/GenBank/DDBJ databases">
        <title>Functional analysis of C1 family cysteine peptidases in the larval gut of Tenebrio molitor and Tribolium castaneum.</title>
        <authorList>
            <person name="Martynov A."/>
            <person name="Elpidina E."/>
            <person name="Perkin L."/>
            <person name="Oppert B."/>
        </authorList>
    </citation>
    <scope>NUCLEOTIDE SEQUENCE</scope>
</reference>
<dbReference type="GO" id="GO:0008234">
    <property type="term" value="F:cysteine-type peptidase activity"/>
    <property type="evidence" value="ECO:0007669"/>
    <property type="project" value="UniProtKB-KW"/>
</dbReference>
<dbReference type="InterPro" id="IPR039417">
    <property type="entry name" value="Peptidase_C1A_papain-like"/>
</dbReference>
<name>A0A0B5IPP0_TENMO</name>
<dbReference type="FunFam" id="3.90.70.10:FF:000006">
    <property type="entry name" value="Cathepsin S"/>
    <property type="match status" value="1"/>
</dbReference>
<proteinExistence type="evidence at transcript level"/>
<protein>
    <submittedName>
        <fullName evidence="9">C1 family cathepsin L9</fullName>
    </submittedName>
</protein>
<dbReference type="InterPro" id="IPR013128">
    <property type="entry name" value="Peptidase_C1A"/>
</dbReference>
<accession>A0A0B5IPP0</accession>
<dbReference type="PANTHER" id="PTHR12411">
    <property type="entry name" value="CYSTEINE PROTEASE FAMILY C1-RELATED"/>
    <property type="match status" value="1"/>
</dbReference>
<dbReference type="Pfam" id="PF00112">
    <property type="entry name" value="Peptidase_C1"/>
    <property type="match status" value="1"/>
</dbReference>
<dbReference type="Gene3D" id="1.10.287.2250">
    <property type="match status" value="1"/>
</dbReference>
<dbReference type="InterPro" id="IPR013201">
    <property type="entry name" value="Prot_inhib_I29"/>
</dbReference>
<feature type="signal peptide" evidence="6">
    <location>
        <begin position="1"/>
        <end position="17"/>
    </location>
</feature>
<dbReference type="InterPro" id="IPR038765">
    <property type="entry name" value="Papain-like_cys_pep_sf"/>
</dbReference>
<keyword evidence="6" id="KW-0732">Signal</keyword>
<evidence type="ECO:0000259" key="8">
    <source>
        <dbReference type="SMART" id="SM00848"/>
    </source>
</evidence>
<evidence type="ECO:0000256" key="2">
    <source>
        <dbReference type="ARBA" id="ARBA00022670"/>
    </source>
</evidence>
<keyword evidence="2" id="KW-0645">Protease</keyword>
<dbReference type="EMBL" id="KP303283">
    <property type="protein sequence ID" value="AJF94881.1"/>
    <property type="molecule type" value="mRNA"/>
</dbReference>
<keyword evidence="4" id="KW-0788">Thiol protease</keyword>
<evidence type="ECO:0000256" key="6">
    <source>
        <dbReference type="SAM" id="SignalP"/>
    </source>
</evidence>
<keyword evidence="3" id="KW-0378">Hydrolase</keyword>
<organism evidence="9">
    <name type="scientific">Tenebrio molitor</name>
    <name type="common">Yellow mealworm beetle</name>
    <dbReference type="NCBI Taxonomy" id="7067"/>
    <lineage>
        <taxon>Eukaryota</taxon>
        <taxon>Metazoa</taxon>
        <taxon>Ecdysozoa</taxon>
        <taxon>Arthropoda</taxon>
        <taxon>Hexapoda</taxon>
        <taxon>Insecta</taxon>
        <taxon>Pterygota</taxon>
        <taxon>Neoptera</taxon>
        <taxon>Endopterygota</taxon>
        <taxon>Coleoptera</taxon>
        <taxon>Polyphaga</taxon>
        <taxon>Cucujiformia</taxon>
        <taxon>Tenebrionidae</taxon>
        <taxon>Tenebrio</taxon>
    </lineage>
</organism>
<dbReference type="SMART" id="SM00848">
    <property type="entry name" value="Inhibitor_I29"/>
    <property type="match status" value="1"/>
</dbReference>
<sequence>MKPQLLLFFVFLCNCSAGKNEWEIFKATHHKAYQNESEDNFRKSIFLSNLELIESHNRKYDQGLVSYSLQINHFADHTVEDLTRGSRPSTKPHKKPSKATPRAEVPDSIDWRDYGVITPIVDQDICLTCWAFAVVAALEGHVGIHLGVKNETLSEENLVDCVYSDFECKEEMERSALEDCYEYILDNGGIDTATSYPYDKEMEECRFKPENVGAQIKDYVTIAEGDEEEMKTVVGTIGPVSVIITVDFTFMVYQKGVYYKEDCVNTKEPYNHAVTVVGYGTEDGQDYWLVKNEWGLTFGDQGYIKMARNRENNCGIATYATYPIV</sequence>
<evidence type="ECO:0000259" key="7">
    <source>
        <dbReference type="SMART" id="SM00645"/>
    </source>
</evidence>
<evidence type="ECO:0000256" key="1">
    <source>
        <dbReference type="ARBA" id="ARBA00008455"/>
    </source>
</evidence>
<dbReference type="PRINTS" id="PR00705">
    <property type="entry name" value="PAPAIN"/>
</dbReference>
<evidence type="ECO:0000256" key="3">
    <source>
        <dbReference type="ARBA" id="ARBA00022801"/>
    </source>
</evidence>
<dbReference type="Pfam" id="PF08246">
    <property type="entry name" value="Inhibitor_I29"/>
    <property type="match status" value="1"/>
</dbReference>
<dbReference type="InterPro" id="IPR000668">
    <property type="entry name" value="Peptidase_C1A_C"/>
</dbReference>
<feature type="chain" id="PRO_5018545970" evidence="6">
    <location>
        <begin position="18"/>
        <end position="325"/>
    </location>
</feature>
<dbReference type="Gene3D" id="3.90.70.10">
    <property type="entry name" value="Cysteine proteinases"/>
    <property type="match status" value="1"/>
</dbReference>
<dbReference type="GO" id="GO:0006508">
    <property type="term" value="P:proteolysis"/>
    <property type="evidence" value="ECO:0007669"/>
    <property type="project" value="UniProtKB-KW"/>
</dbReference>
<evidence type="ECO:0000256" key="4">
    <source>
        <dbReference type="ARBA" id="ARBA00022807"/>
    </source>
</evidence>
<comment type="similarity">
    <text evidence="1">Belongs to the peptidase C1 family.</text>
</comment>